<dbReference type="KEGG" id="est:DN752_21875"/>
<evidence type="ECO:0000259" key="1">
    <source>
        <dbReference type="Pfam" id="PF00534"/>
    </source>
</evidence>
<name>A0A2Z4IQK5_9BACT</name>
<sequence length="390" mass="44765">MEDNMILVFDPQLTGHHSEYIGHLVEHIYQRPQGMKVTFVVHPEFASRFPDIRHKAKRSPEIEWIGLHQEEISKITQGNMASRSNAEFRIMDKYATTFQADHVIALYFNTIQLALSYQRPRYSISGILFLQFFRMERGNLKDKLKYYRKYLTTWLYTKNKRLTKVFILNDDQTVDFLNTTFRTSIFEMLSDPIPNLKPLEGFDIYSHYKIPPTRKILLHIGSLGDRKGTYETLASTRYIDKEAQADYTLLLVGKVRSKAESVKLNEAISACQKETDCQIIWDEQFVSNDMMKSLFDRCDVVLMPYKNPEASSGILGHAANSGKPVVTVDKGLLGHIVKREGLGVLVNNVDPVELGAAIPRAVRFRPSRERLGEFVKKGSQEVFADLLMTS</sequence>
<gene>
    <name evidence="2" type="ORF">DN752_21875</name>
</gene>
<keyword evidence="3" id="KW-1185">Reference proteome</keyword>
<dbReference type="EMBL" id="CP030041">
    <property type="protein sequence ID" value="AWW32583.1"/>
    <property type="molecule type" value="Genomic_DNA"/>
</dbReference>
<dbReference type="Pfam" id="PF00534">
    <property type="entry name" value="Glycos_transf_1"/>
    <property type="match status" value="1"/>
</dbReference>
<reference evidence="2 3" key="1">
    <citation type="submission" date="2018-06" db="EMBL/GenBank/DDBJ databases">
        <title>Echinicola strongylocentroti sp. nov., isolated from a sea urchin Strongylocentrotus intermedius.</title>
        <authorList>
            <person name="Bae S.S."/>
        </authorList>
    </citation>
    <scope>NUCLEOTIDE SEQUENCE [LARGE SCALE GENOMIC DNA]</scope>
    <source>
        <strain evidence="2 3">MEBiC08714</strain>
    </source>
</reference>
<organism evidence="2 3">
    <name type="scientific">Echinicola strongylocentroti</name>
    <dbReference type="NCBI Taxonomy" id="1795355"/>
    <lineage>
        <taxon>Bacteria</taxon>
        <taxon>Pseudomonadati</taxon>
        <taxon>Bacteroidota</taxon>
        <taxon>Cytophagia</taxon>
        <taxon>Cytophagales</taxon>
        <taxon>Cyclobacteriaceae</taxon>
        <taxon>Echinicola</taxon>
    </lineage>
</organism>
<dbReference type="SUPFAM" id="SSF53756">
    <property type="entry name" value="UDP-Glycosyltransferase/glycogen phosphorylase"/>
    <property type="match status" value="1"/>
</dbReference>
<dbReference type="AlphaFoldDB" id="A0A2Z4IQK5"/>
<evidence type="ECO:0000313" key="2">
    <source>
        <dbReference type="EMBL" id="AWW32583.1"/>
    </source>
</evidence>
<dbReference type="GO" id="GO:0016757">
    <property type="term" value="F:glycosyltransferase activity"/>
    <property type="evidence" value="ECO:0007669"/>
    <property type="project" value="InterPro"/>
</dbReference>
<accession>A0A2Z4IQK5</accession>
<dbReference type="Gene3D" id="3.40.50.2000">
    <property type="entry name" value="Glycogen Phosphorylase B"/>
    <property type="match status" value="1"/>
</dbReference>
<dbReference type="OrthoDB" id="919017at2"/>
<dbReference type="InterPro" id="IPR001296">
    <property type="entry name" value="Glyco_trans_1"/>
</dbReference>
<proteinExistence type="predicted"/>
<protein>
    <recommendedName>
        <fullName evidence="1">Glycosyl transferase family 1 domain-containing protein</fullName>
    </recommendedName>
</protein>
<dbReference type="Proteomes" id="UP000248688">
    <property type="component" value="Chromosome"/>
</dbReference>
<evidence type="ECO:0000313" key="3">
    <source>
        <dbReference type="Proteomes" id="UP000248688"/>
    </source>
</evidence>
<feature type="domain" description="Glycosyl transferase family 1" evidence="1">
    <location>
        <begin position="209"/>
        <end position="377"/>
    </location>
</feature>